<keyword evidence="5 6" id="KW-0472">Membrane</keyword>
<comment type="subcellular location">
    <subcellularLocation>
        <location evidence="1 6">Membrane</location>
        <topology evidence="1 6">Multi-pass membrane protein</topology>
    </subcellularLocation>
</comment>
<dbReference type="EMBL" id="PDCK01000045">
    <property type="protein sequence ID" value="PRQ20870.1"/>
    <property type="molecule type" value="Genomic_DNA"/>
</dbReference>
<dbReference type="Pfam" id="PF00892">
    <property type="entry name" value="EamA"/>
    <property type="match status" value="1"/>
</dbReference>
<dbReference type="InterPro" id="IPR000620">
    <property type="entry name" value="EamA_dom"/>
</dbReference>
<evidence type="ECO:0000256" key="6">
    <source>
        <dbReference type="RuleBase" id="RU363077"/>
    </source>
</evidence>
<feature type="transmembrane region" description="Helical" evidence="6">
    <location>
        <begin position="129"/>
        <end position="149"/>
    </location>
</feature>
<evidence type="ECO:0000256" key="5">
    <source>
        <dbReference type="ARBA" id="ARBA00023136"/>
    </source>
</evidence>
<accession>A0A2P6PG24</accession>
<comment type="caution">
    <text evidence="8">The sequence shown here is derived from an EMBL/GenBank/DDBJ whole genome shotgun (WGS) entry which is preliminary data.</text>
</comment>
<feature type="transmembrane region" description="Helical" evidence="6">
    <location>
        <begin position="185"/>
        <end position="204"/>
    </location>
</feature>
<dbReference type="GO" id="GO:0016020">
    <property type="term" value="C:membrane"/>
    <property type="evidence" value="ECO:0007669"/>
    <property type="project" value="UniProtKB-SubCell"/>
</dbReference>
<dbReference type="Proteomes" id="UP000238479">
    <property type="component" value="Chromosome 7"/>
</dbReference>
<dbReference type="InterPro" id="IPR037185">
    <property type="entry name" value="EmrE-like"/>
</dbReference>
<evidence type="ECO:0000256" key="4">
    <source>
        <dbReference type="ARBA" id="ARBA00022989"/>
    </source>
</evidence>
<evidence type="ECO:0000313" key="9">
    <source>
        <dbReference type="Proteomes" id="UP000238479"/>
    </source>
</evidence>
<feature type="transmembrane region" description="Helical" evidence="6">
    <location>
        <begin position="12"/>
        <end position="31"/>
    </location>
</feature>
<feature type="transmembrane region" description="Helical" evidence="6">
    <location>
        <begin position="73"/>
        <end position="92"/>
    </location>
</feature>
<dbReference type="GO" id="GO:0022857">
    <property type="term" value="F:transmembrane transporter activity"/>
    <property type="evidence" value="ECO:0007669"/>
    <property type="project" value="InterPro"/>
</dbReference>
<feature type="transmembrane region" description="Helical" evidence="6">
    <location>
        <begin position="43"/>
        <end position="61"/>
    </location>
</feature>
<dbReference type="AlphaFoldDB" id="A0A2P6PG24"/>
<evidence type="ECO:0000259" key="7">
    <source>
        <dbReference type="Pfam" id="PF00892"/>
    </source>
</evidence>
<feature type="domain" description="EamA" evidence="7">
    <location>
        <begin position="101"/>
        <end position="204"/>
    </location>
</feature>
<keyword evidence="3 6" id="KW-0812">Transmembrane</keyword>
<feature type="transmembrane region" description="Helical" evidence="6">
    <location>
        <begin position="98"/>
        <end position="117"/>
    </location>
</feature>
<dbReference type="Gramene" id="PRQ20870">
    <property type="protein sequence ID" value="PRQ20870"/>
    <property type="gene ID" value="RchiOBHm_Chr7g0232841"/>
</dbReference>
<dbReference type="InterPro" id="IPR030184">
    <property type="entry name" value="WAT1-related"/>
</dbReference>
<feature type="transmembrane region" description="Helical" evidence="6">
    <location>
        <begin position="161"/>
        <end position="180"/>
    </location>
</feature>
<evidence type="ECO:0000256" key="3">
    <source>
        <dbReference type="ARBA" id="ARBA00022692"/>
    </source>
</evidence>
<dbReference type="OMA" id="QIMALAC"/>
<organism evidence="8 9">
    <name type="scientific">Rosa chinensis</name>
    <name type="common">China rose</name>
    <dbReference type="NCBI Taxonomy" id="74649"/>
    <lineage>
        <taxon>Eukaryota</taxon>
        <taxon>Viridiplantae</taxon>
        <taxon>Streptophyta</taxon>
        <taxon>Embryophyta</taxon>
        <taxon>Tracheophyta</taxon>
        <taxon>Spermatophyta</taxon>
        <taxon>Magnoliopsida</taxon>
        <taxon>eudicotyledons</taxon>
        <taxon>Gunneridae</taxon>
        <taxon>Pentapetalae</taxon>
        <taxon>rosids</taxon>
        <taxon>fabids</taxon>
        <taxon>Rosales</taxon>
        <taxon>Rosaceae</taxon>
        <taxon>Rosoideae</taxon>
        <taxon>Rosoideae incertae sedis</taxon>
        <taxon>Rosa</taxon>
    </lineage>
</organism>
<evidence type="ECO:0000256" key="1">
    <source>
        <dbReference type="ARBA" id="ARBA00004141"/>
    </source>
</evidence>
<dbReference type="PANTHER" id="PTHR31218">
    <property type="entry name" value="WAT1-RELATED PROTEIN"/>
    <property type="match status" value="1"/>
</dbReference>
<name>A0A2P6PG24_ROSCH</name>
<keyword evidence="9" id="KW-1185">Reference proteome</keyword>
<dbReference type="STRING" id="74649.A0A2P6PG24"/>
<keyword evidence="4 6" id="KW-1133">Transmembrane helix</keyword>
<sequence>MFMGLIRRAKLVLAVILVQLGYAGLSIISMFSLKKGMSPSTFIVYRMAIATIVLAPFAFILERNSRPPMTWSIIAKIMLLSLFDPAIILRSYPCQLSLTAMICFWGMVEGAILAFVVERGQSGVWSIQFNIKLVAAFYGAMQSVVAYYVMGMVVKEKGPVFYSAFNPLATVMVAILGSFVLAEQLYLGSVIGAAVIIIGLYLILWGKAKDQSPPSQC</sequence>
<evidence type="ECO:0000256" key="2">
    <source>
        <dbReference type="ARBA" id="ARBA00007635"/>
    </source>
</evidence>
<gene>
    <name evidence="8" type="ORF">RchiOBHm_Chr7g0232841</name>
</gene>
<reference evidence="8 9" key="1">
    <citation type="journal article" date="2018" name="Nat. Genet.">
        <title>The Rosa genome provides new insights in the design of modern roses.</title>
        <authorList>
            <person name="Bendahmane M."/>
        </authorList>
    </citation>
    <scope>NUCLEOTIDE SEQUENCE [LARGE SCALE GENOMIC DNA]</scope>
    <source>
        <strain evidence="9">cv. Old Blush</strain>
    </source>
</reference>
<evidence type="ECO:0000313" key="8">
    <source>
        <dbReference type="EMBL" id="PRQ20870.1"/>
    </source>
</evidence>
<protein>
    <recommendedName>
        <fullName evidence="6">WAT1-related protein</fullName>
    </recommendedName>
</protein>
<proteinExistence type="inferred from homology"/>
<dbReference type="SUPFAM" id="SSF103481">
    <property type="entry name" value="Multidrug resistance efflux transporter EmrE"/>
    <property type="match status" value="1"/>
</dbReference>
<comment type="similarity">
    <text evidence="2 6">Belongs to the drug/metabolite transporter (DMT) superfamily. Plant drug/metabolite exporter (P-DME) (TC 2.A.7.4) family.</text>
</comment>